<dbReference type="Proteomes" id="UP000054843">
    <property type="component" value="Unassembled WGS sequence"/>
</dbReference>
<name>A0A0V1MFB5_9BILA</name>
<accession>A0A0V1MFB5</accession>
<organism evidence="1 2">
    <name type="scientific">Trichinella papuae</name>
    <dbReference type="NCBI Taxonomy" id="268474"/>
    <lineage>
        <taxon>Eukaryota</taxon>
        <taxon>Metazoa</taxon>
        <taxon>Ecdysozoa</taxon>
        <taxon>Nematoda</taxon>
        <taxon>Enoplea</taxon>
        <taxon>Dorylaimia</taxon>
        <taxon>Trichinellida</taxon>
        <taxon>Trichinellidae</taxon>
        <taxon>Trichinella</taxon>
    </lineage>
</organism>
<dbReference type="EMBL" id="JYDO01000118">
    <property type="protein sequence ID" value="KRZ70210.1"/>
    <property type="molecule type" value="Genomic_DNA"/>
</dbReference>
<reference evidence="1 2" key="1">
    <citation type="submission" date="2015-01" db="EMBL/GenBank/DDBJ databases">
        <title>Evolution of Trichinella species and genotypes.</title>
        <authorList>
            <person name="Korhonen P.K."/>
            <person name="Edoardo P."/>
            <person name="Giuseppe L.R."/>
            <person name="Gasser R.B."/>
        </authorList>
    </citation>
    <scope>NUCLEOTIDE SEQUENCE [LARGE SCALE GENOMIC DNA]</scope>
    <source>
        <strain evidence="1">ISS1980</strain>
    </source>
</reference>
<evidence type="ECO:0000313" key="2">
    <source>
        <dbReference type="Proteomes" id="UP000054843"/>
    </source>
</evidence>
<keyword evidence="2" id="KW-1185">Reference proteome</keyword>
<gene>
    <name evidence="1" type="ORF">T10_9297</name>
</gene>
<dbReference type="Pfam" id="PF03564">
    <property type="entry name" value="DUF1759"/>
    <property type="match status" value="1"/>
</dbReference>
<dbReference type="OrthoDB" id="7444419at2759"/>
<proteinExistence type="predicted"/>
<evidence type="ECO:0000313" key="1">
    <source>
        <dbReference type="EMBL" id="KRZ70210.1"/>
    </source>
</evidence>
<sequence length="159" mass="18166">MSRMISQSPPKKLVVGKERLIDVLQEELEAGLDEEERNIAMHQWSKYRRSFREGKVKARALIHERQTVDVVPGSTRPTEFDYRSFDGDVTKFRQFWDQFESSVHQKTDLADAAKLTYLRSCVTGEVLGAIAGLAAANADYQVAVQRIKQRLDRPVIATR</sequence>
<dbReference type="PANTHER" id="PTHR22954">
    <property type="entry name" value="RETROVIRAL PROTEASE-RELATED"/>
    <property type="match status" value="1"/>
</dbReference>
<dbReference type="PANTHER" id="PTHR22954:SF3">
    <property type="entry name" value="PROTEIN CBG08539"/>
    <property type="match status" value="1"/>
</dbReference>
<protein>
    <submittedName>
        <fullName evidence="1">Uncharacterized protein</fullName>
    </submittedName>
</protein>
<comment type="caution">
    <text evidence="1">The sequence shown here is derived from an EMBL/GenBank/DDBJ whole genome shotgun (WGS) entry which is preliminary data.</text>
</comment>
<dbReference type="InterPro" id="IPR005312">
    <property type="entry name" value="DUF1759"/>
</dbReference>
<dbReference type="AlphaFoldDB" id="A0A0V1MFB5"/>
<dbReference type="STRING" id="268474.A0A0V1MFB5"/>